<dbReference type="EC" id="5.6.2.3" evidence="11"/>
<dbReference type="SUPFAM" id="SSF52540">
    <property type="entry name" value="P-loop containing nucleoside triphosphate hydrolases"/>
    <property type="match status" value="2"/>
</dbReference>
<evidence type="ECO:0000259" key="12">
    <source>
        <dbReference type="Pfam" id="PF13538"/>
    </source>
</evidence>
<proteinExistence type="inferred from homology"/>
<comment type="catalytic activity">
    <reaction evidence="11">
        <text>ATP + H2O = ADP + phosphate + H(+)</text>
        <dbReference type="Rhea" id="RHEA:13065"/>
        <dbReference type="ChEBI" id="CHEBI:15377"/>
        <dbReference type="ChEBI" id="CHEBI:15378"/>
        <dbReference type="ChEBI" id="CHEBI:30616"/>
        <dbReference type="ChEBI" id="CHEBI:43474"/>
        <dbReference type="ChEBI" id="CHEBI:456216"/>
        <dbReference type="EC" id="5.6.2.3"/>
    </reaction>
</comment>
<name>A0ABV4AD65_9GAMM</name>
<evidence type="ECO:0000256" key="8">
    <source>
        <dbReference type="ARBA" id="ARBA00023125"/>
    </source>
</evidence>
<evidence type="ECO:0000256" key="7">
    <source>
        <dbReference type="ARBA" id="ARBA00022840"/>
    </source>
</evidence>
<evidence type="ECO:0000313" key="14">
    <source>
        <dbReference type="EMBL" id="MEY1660779.1"/>
    </source>
</evidence>
<dbReference type="InterPro" id="IPR027785">
    <property type="entry name" value="UvrD-like_helicase_C"/>
</dbReference>
<evidence type="ECO:0000256" key="1">
    <source>
        <dbReference type="ARBA" id="ARBA00022722"/>
    </source>
</evidence>
<evidence type="ECO:0000259" key="13">
    <source>
        <dbReference type="Pfam" id="PF21185"/>
    </source>
</evidence>
<keyword evidence="8 11" id="KW-0238">DNA-binding</keyword>
<keyword evidence="15" id="KW-1185">Reference proteome</keyword>
<organism evidence="14 15">
    <name type="scientific">Isoalcanivorax beigongshangi</name>
    <dbReference type="NCBI Taxonomy" id="3238810"/>
    <lineage>
        <taxon>Bacteria</taxon>
        <taxon>Pseudomonadati</taxon>
        <taxon>Pseudomonadota</taxon>
        <taxon>Gammaproteobacteria</taxon>
        <taxon>Oceanospirillales</taxon>
        <taxon>Alcanivoracaceae</taxon>
        <taxon>Isoalcanivorax</taxon>
    </lineage>
</organism>
<evidence type="ECO:0000256" key="6">
    <source>
        <dbReference type="ARBA" id="ARBA00022839"/>
    </source>
</evidence>
<dbReference type="CDD" id="cd17933">
    <property type="entry name" value="DEXSc_RecD-like"/>
    <property type="match status" value="1"/>
</dbReference>
<comment type="subunit">
    <text evidence="11">Heterotrimer of RecB, RecC and RecD. All subunits contribute to DNA-binding.</text>
</comment>
<feature type="binding site" evidence="11">
    <location>
        <begin position="166"/>
        <end position="173"/>
    </location>
    <ligand>
        <name>ATP</name>
        <dbReference type="ChEBI" id="CHEBI:30616"/>
    </ligand>
</feature>
<keyword evidence="3 11" id="KW-0227">DNA damage</keyword>
<accession>A0ABV4AD65</accession>
<dbReference type="CDD" id="cd18809">
    <property type="entry name" value="SF1_C_RecD"/>
    <property type="match status" value="1"/>
</dbReference>
<evidence type="ECO:0000256" key="11">
    <source>
        <dbReference type="HAMAP-Rule" id="MF_01487"/>
    </source>
</evidence>
<evidence type="ECO:0000256" key="3">
    <source>
        <dbReference type="ARBA" id="ARBA00022763"/>
    </source>
</evidence>
<dbReference type="NCBIfam" id="TIGR01447">
    <property type="entry name" value="recD"/>
    <property type="match status" value="1"/>
</dbReference>
<evidence type="ECO:0000313" key="15">
    <source>
        <dbReference type="Proteomes" id="UP001562065"/>
    </source>
</evidence>
<evidence type="ECO:0000256" key="10">
    <source>
        <dbReference type="ARBA" id="ARBA00023235"/>
    </source>
</evidence>
<comment type="similarity">
    <text evidence="11">Belongs to the RecD family.</text>
</comment>
<reference evidence="14 15" key="1">
    <citation type="submission" date="2024-07" db="EMBL/GenBank/DDBJ databases">
        <authorList>
            <person name="Ren Q."/>
        </authorList>
    </citation>
    <scope>NUCLEOTIDE SEQUENCE [LARGE SCALE GENOMIC DNA]</scope>
    <source>
        <strain evidence="14 15">REN37</strain>
    </source>
</reference>
<dbReference type="InterPro" id="IPR050534">
    <property type="entry name" value="Coronavir_polyprotein_1ab"/>
</dbReference>
<comment type="miscellaneous">
    <text evidence="11">In the RecBCD complex, RecB has a slow 3'-5' helicase, an exonuclease activity and loads RecA onto ssDNA, RecD has a fast 5'-3' helicase activity, while RecC stimulates the ATPase and processivity of the RecB helicase and contributes to recognition of the Chi site.</text>
</comment>
<feature type="domain" description="RecBCD enzyme subunit RecD N-terminal" evidence="13">
    <location>
        <begin position="14"/>
        <end position="63"/>
    </location>
</feature>
<dbReference type="InterPro" id="IPR027417">
    <property type="entry name" value="P-loop_NTPase"/>
</dbReference>
<keyword evidence="5 11" id="KW-0347">Helicase</keyword>
<comment type="function">
    <text evidence="11">A helicase/nuclease that prepares dsDNA breaks (DSB) for recombinational DNA repair. Binds to DSBs and unwinds DNA via a highly rapid and processive ATP-dependent bidirectional helicase activity. Unwinds dsDNA until it encounters a Chi (crossover hotspot instigator) sequence from the 3' direction. Cuts ssDNA a few nucleotides 3' to the Chi site. The properties and activities of the enzyme are changed at Chi. The Chi-altered holoenzyme produces a long 3'-ssDNA overhang and facilitates RecA-binding to the ssDNA for homologous DNA recombination and repair. Holoenzyme degrades any linearized DNA that is unable to undergo homologous recombination. In the holoenzyme this subunit has ssDNA-dependent ATPase and 5'-3' helicase activity. When added to pre-assembled RecBC greatly stimulates nuclease activity and augments holoenzyme processivity. Negatively regulates the RecA-loading ability of RecBCD.</text>
</comment>
<evidence type="ECO:0000256" key="2">
    <source>
        <dbReference type="ARBA" id="ARBA00022741"/>
    </source>
</evidence>
<dbReference type="Proteomes" id="UP001562065">
    <property type="component" value="Unassembled WGS sequence"/>
</dbReference>
<dbReference type="PANTHER" id="PTHR43788:SF6">
    <property type="entry name" value="DNA HELICASE B"/>
    <property type="match status" value="1"/>
</dbReference>
<gene>
    <name evidence="11 14" type="primary">recD</name>
    <name evidence="14" type="ORF">AB5I84_01290</name>
</gene>
<dbReference type="InterPro" id="IPR049550">
    <property type="entry name" value="RecD_N"/>
</dbReference>
<feature type="domain" description="UvrD-like helicase C-terminal" evidence="12">
    <location>
        <begin position="522"/>
        <end position="566"/>
    </location>
</feature>
<dbReference type="Pfam" id="PF13245">
    <property type="entry name" value="AAA_19"/>
    <property type="match status" value="1"/>
</dbReference>
<evidence type="ECO:0000256" key="5">
    <source>
        <dbReference type="ARBA" id="ARBA00022806"/>
    </source>
</evidence>
<keyword evidence="7 11" id="KW-0067">ATP-binding</keyword>
<dbReference type="Pfam" id="PF21185">
    <property type="entry name" value="RecD_N"/>
    <property type="match status" value="1"/>
</dbReference>
<keyword evidence="1 11" id="KW-0540">Nuclease</keyword>
<dbReference type="HAMAP" id="MF_01487">
    <property type="entry name" value="RecD"/>
    <property type="match status" value="1"/>
</dbReference>
<dbReference type="InterPro" id="IPR041851">
    <property type="entry name" value="RecD_N_sf"/>
</dbReference>
<keyword evidence="2 11" id="KW-0547">Nucleotide-binding</keyword>
<keyword evidence="6 11" id="KW-0269">Exonuclease</keyword>
<dbReference type="PANTHER" id="PTHR43788">
    <property type="entry name" value="DNA2/NAM7 HELICASE FAMILY MEMBER"/>
    <property type="match status" value="1"/>
</dbReference>
<dbReference type="Pfam" id="PF13538">
    <property type="entry name" value="UvrD_C_2"/>
    <property type="match status" value="1"/>
</dbReference>
<sequence length="596" mass="64146">MTALAWIEERARSGRLRPLDAALAQLVAAHTDADDERVWWMLAVSHQSGQGHVCLDLPAAQRLFDDDCPWPRPQALPDPDGDIVGIPGDTALLIRDGERLYLARDWQAEAQVLWAIRARLPWRTLPGGVLAQHAAALFPAGHGDGLDWQKVAAMHGVLRPFAVITGGPGTGKTWTVARLLALRLLTARALDPHASLPRIRLAAPTGKAAARLTESLQASLAELALPEDIRAALPSEAVTLHRLLGIGRDGRPRHNAQHPLLVDQVVVDEASMVDLGLMTQLLRALPADAGVCLVGDRDQLASVEAGAVLADLCRLATGAYSPDYAARLAAEGLPVPAAAQRPEQDLVVRLTRVHRFGERSGIAELATALREQDDTALAALRQAPPADLGWLPAQRPEVLQQALAALRPVVQVAAEGADPAAVLAAFGRFRVLCALRRGPWGVEQFNQELVRALRQGGLAAGEWYPGRAVLLTRNDWALGLFNGDAGITVRDPADGSLKVAFATLDGAVRLVAPVRLPSHEEAWAMTIHKSQGSEFEQVLVVLPDQDSPLLTRELLYTAVTRARRRLQVAGPAGLLAQAARREVQRQSGLAERLLRD</sequence>
<keyword evidence="10 11" id="KW-0413">Isomerase</keyword>
<dbReference type="GO" id="GO:0008854">
    <property type="term" value="F:exodeoxyribonuclease V activity"/>
    <property type="evidence" value="ECO:0007669"/>
    <property type="project" value="UniProtKB-EC"/>
</dbReference>
<dbReference type="InterPro" id="IPR006344">
    <property type="entry name" value="RecD"/>
</dbReference>
<protein>
    <recommendedName>
        <fullName evidence="11">RecBCD enzyme subunit RecD</fullName>
        <ecNumber evidence="11">5.6.2.3</ecNumber>
    </recommendedName>
    <alternativeName>
        <fullName evidence="11">DNA 5'-3' helicase subunit RecD</fullName>
    </alternativeName>
    <alternativeName>
        <fullName evidence="11">Exonuclease V subunit RecD</fullName>
        <shortName evidence="11">ExoV subunit RecD</shortName>
    </alternativeName>
    <alternativeName>
        <fullName evidence="11">Helicase/nuclease RecBCD subunit RecD</fullName>
    </alternativeName>
</protein>
<comment type="caution">
    <text evidence="14">The sequence shown here is derived from an EMBL/GenBank/DDBJ whole genome shotgun (WGS) entry which is preliminary data.</text>
</comment>
<dbReference type="Gene3D" id="1.10.10.1020">
    <property type="entry name" value="RecBCD complex, subunit RecD, N-terminal domain"/>
    <property type="match status" value="1"/>
</dbReference>
<dbReference type="RefSeq" id="WP_369454021.1">
    <property type="nucleotide sequence ID" value="NZ_JBGCUO010000001.1"/>
</dbReference>
<keyword evidence="4 11" id="KW-0378">Hydrolase</keyword>
<evidence type="ECO:0000256" key="9">
    <source>
        <dbReference type="ARBA" id="ARBA00023204"/>
    </source>
</evidence>
<evidence type="ECO:0000256" key="4">
    <source>
        <dbReference type="ARBA" id="ARBA00022801"/>
    </source>
</evidence>
<dbReference type="Gene3D" id="3.40.50.300">
    <property type="entry name" value="P-loop containing nucleotide triphosphate hydrolases"/>
    <property type="match status" value="3"/>
</dbReference>
<dbReference type="EMBL" id="JBGCUO010000001">
    <property type="protein sequence ID" value="MEY1660779.1"/>
    <property type="molecule type" value="Genomic_DNA"/>
</dbReference>
<keyword evidence="9 11" id="KW-0234">DNA repair</keyword>